<evidence type="ECO:0000313" key="1">
    <source>
        <dbReference type="EMBL" id="MSC79689.1"/>
    </source>
</evidence>
<proteinExistence type="predicted"/>
<dbReference type="RefSeq" id="WP_154252011.1">
    <property type="nucleotide sequence ID" value="NZ_WKPZ01000004.1"/>
</dbReference>
<comment type="caution">
    <text evidence="1">The sequence shown here is derived from an EMBL/GenBank/DDBJ whole genome shotgun (WGS) entry which is preliminary data.</text>
</comment>
<organism evidence="1 2">
    <name type="scientific">Faecalibacterium prausnitzii</name>
    <dbReference type="NCBI Taxonomy" id="853"/>
    <lineage>
        <taxon>Bacteria</taxon>
        <taxon>Bacillati</taxon>
        <taxon>Bacillota</taxon>
        <taxon>Clostridia</taxon>
        <taxon>Eubacteriales</taxon>
        <taxon>Oscillospiraceae</taxon>
        <taxon>Faecalibacterium</taxon>
    </lineage>
</organism>
<dbReference type="Proteomes" id="UP000477010">
    <property type="component" value="Unassembled WGS sequence"/>
</dbReference>
<dbReference type="AlphaFoldDB" id="A0A6L5TDG2"/>
<accession>A0A6L5TDG2</accession>
<gene>
    <name evidence="1" type="ORF">GKD85_02440</name>
</gene>
<evidence type="ECO:0000313" key="2">
    <source>
        <dbReference type="Proteomes" id="UP000477010"/>
    </source>
</evidence>
<sequence length="194" mass="21625">MKLSTNFTLFGLNVKAIQAYLKEQAKDRRGVRITCRGDLVYIITAYTAFKLPSVLYADVIQPVTFRECPADGVTIISAQYGFEVEENAPDLVDIFKRHAPNEKPVERTPFLQDIPTGKKKSGLARLFHIGTTPILINADYDSMVNPVQFTYHGTTRGYSPVYAVSASDPTISVIMLPIKPTAEVETLCKKMFSE</sequence>
<name>A0A6L5TDG2_9FIRM</name>
<protein>
    <submittedName>
        <fullName evidence="1">Uncharacterized protein</fullName>
    </submittedName>
</protein>
<dbReference type="EMBL" id="WKQE01000002">
    <property type="protein sequence ID" value="MSC79689.1"/>
    <property type="molecule type" value="Genomic_DNA"/>
</dbReference>
<reference evidence="1 2" key="1">
    <citation type="journal article" date="2019" name="Nat. Med.">
        <title>A library of human gut bacterial isolates paired with longitudinal multiomics data enables mechanistic microbiome research.</title>
        <authorList>
            <person name="Poyet M."/>
            <person name="Groussin M."/>
            <person name="Gibbons S.M."/>
            <person name="Avila-Pacheco J."/>
            <person name="Jiang X."/>
            <person name="Kearney S.M."/>
            <person name="Perrotta A.R."/>
            <person name="Berdy B."/>
            <person name="Zhao S."/>
            <person name="Lieberman T.D."/>
            <person name="Swanson P.K."/>
            <person name="Smith M."/>
            <person name="Roesemann S."/>
            <person name="Alexander J.E."/>
            <person name="Rich S.A."/>
            <person name="Livny J."/>
            <person name="Vlamakis H."/>
            <person name="Clish C."/>
            <person name="Bullock K."/>
            <person name="Deik A."/>
            <person name="Scott J."/>
            <person name="Pierce K.A."/>
            <person name="Xavier R.J."/>
            <person name="Alm E.J."/>
        </authorList>
    </citation>
    <scope>NUCLEOTIDE SEQUENCE [LARGE SCALE GENOMIC DNA]</scope>
    <source>
        <strain evidence="1 2">BIOML-B9</strain>
    </source>
</reference>